<dbReference type="SUPFAM" id="SSF51735">
    <property type="entry name" value="NAD(P)-binding Rossmann-fold domains"/>
    <property type="match status" value="1"/>
</dbReference>
<proteinExistence type="predicted"/>
<dbReference type="PANTHER" id="PTHR43162">
    <property type="match status" value="1"/>
</dbReference>
<accession>A0A5Q5BL65</accession>
<dbReference type="InterPro" id="IPR051604">
    <property type="entry name" value="Ergot_Alk_Oxidoreductase"/>
</dbReference>
<dbReference type="Pfam" id="PF05368">
    <property type="entry name" value="NmrA"/>
    <property type="match status" value="1"/>
</dbReference>
<sequence>MSGAVLVLGATGNTGGAVVDALRRFPGRPVRTATRKSNAPTGHDHRRFDWADPATWDDVLDGVERMYLVAPIGHPAPITVVAPFLHRAVEAGVRRVVTLSSSAVALGDPGLGAVAAAVRDMFPEWEVLRPSWFMQNFTGAHPVAESIRGTGEFMTATGTGRLPFIDARDIGRTAAHLLSATDARCGEHLLTGPEALTYDEAAAIMSEVTGRTVRHRAVEPDDFADYLVASGYDATFAAVLAALDVLVRDGTQSAVSDTVERLTGARPRGFAAYLRATVSE</sequence>
<dbReference type="EMBL" id="CP000384">
    <property type="protein sequence ID" value="ABG09114.1"/>
    <property type="molecule type" value="Genomic_DNA"/>
</dbReference>
<name>A0A5Q5BL65_MYCSS</name>
<evidence type="ECO:0000313" key="2">
    <source>
        <dbReference type="EMBL" id="ABG09114.1"/>
    </source>
</evidence>
<dbReference type="InterPro" id="IPR036291">
    <property type="entry name" value="NAD(P)-bd_dom_sf"/>
</dbReference>
<dbReference type="InterPro" id="IPR008030">
    <property type="entry name" value="NmrA-like"/>
</dbReference>
<protein>
    <submittedName>
        <fullName evidence="2">NmrA-like protein</fullName>
    </submittedName>
</protein>
<dbReference type="AlphaFoldDB" id="A0A5Q5BL65"/>
<dbReference type="KEGG" id="mmc:Mmcs_3007"/>
<feature type="domain" description="NmrA-like" evidence="1">
    <location>
        <begin position="128"/>
        <end position="241"/>
    </location>
</feature>
<dbReference type="Gene3D" id="3.40.50.720">
    <property type="entry name" value="NAD(P)-binding Rossmann-like Domain"/>
    <property type="match status" value="1"/>
</dbReference>
<evidence type="ECO:0000259" key="1">
    <source>
        <dbReference type="Pfam" id="PF05368"/>
    </source>
</evidence>
<reference evidence="2" key="1">
    <citation type="submission" date="2006-06" db="EMBL/GenBank/DDBJ databases">
        <title>Complete sequence of chromosome of Mycobacterium sp. MCS.</title>
        <authorList>
            <consortium name="US DOE Joint Genome Institute"/>
            <person name="Copeland A."/>
            <person name="Lucas S."/>
            <person name="Lapidus A."/>
            <person name="Barry K."/>
            <person name="Detter J.C."/>
            <person name="Glavina del Rio T."/>
            <person name="Hammon N."/>
            <person name="Israni S."/>
            <person name="Dalin E."/>
            <person name="Tice H."/>
            <person name="Pitluck S."/>
            <person name="Martinez M."/>
            <person name="Schmutz J."/>
            <person name="Larimer F."/>
            <person name="Land M."/>
            <person name="Hauser L."/>
            <person name="Kyrpides N."/>
            <person name="Kim E."/>
            <person name="Miller C.D."/>
            <person name="Hughes J.E."/>
            <person name="Anderson A.J."/>
            <person name="Sims R.C."/>
            <person name="Richardson P."/>
        </authorList>
    </citation>
    <scope>NUCLEOTIDE SEQUENCE [LARGE SCALE GENOMIC DNA]</scope>
    <source>
        <strain evidence="2">MCS</strain>
    </source>
</reference>
<gene>
    <name evidence="2" type="ordered locus">Mmcs_3007</name>
</gene>
<dbReference type="Gene3D" id="3.90.25.10">
    <property type="entry name" value="UDP-galactose 4-epimerase, domain 1"/>
    <property type="match status" value="1"/>
</dbReference>
<organism evidence="2">
    <name type="scientific">Mycobacterium sp. (strain MCS)</name>
    <dbReference type="NCBI Taxonomy" id="164756"/>
    <lineage>
        <taxon>Bacteria</taxon>
        <taxon>Bacillati</taxon>
        <taxon>Actinomycetota</taxon>
        <taxon>Actinomycetes</taxon>
        <taxon>Mycobacteriales</taxon>
        <taxon>Mycobacteriaceae</taxon>
        <taxon>Mycobacterium</taxon>
    </lineage>
</organism>
<dbReference type="PANTHER" id="PTHR43162:SF1">
    <property type="entry name" value="PRESTALK A DIFFERENTIATION PROTEIN A"/>
    <property type="match status" value="1"/>
</dbReference>